<evidence type="ECO:0000313" key="3">
    <source>
        <dbReference type="EMBL" id="MBB5618527.1"/>
    </source>
</evidence>
<organism evidence="3 4">
    <name type="scientific">Microcella frigidaquae</name>
    <dbReference type="NCBI Taxonomy" id="424758"/>
    <lineage>
        <taxon>Bacteria</taxon>
        <taxon>Bacillati</taxon>
        <taxon>Actinomycetota</taxon>
        <taxon>Actinomycetes</taxon>
        <taxon>Micrococcales</taxon>
        <taxon>Microbacteriaceae</taxon>
        <taxon>Microcella</taxon>
    </lineage>
</organism>
<keyword evidence="4" id="KW-1185">Reference proteome</keyword>
<dbReference type="PANTHER" id="PTHR46401:SF2">
    <property type="entry name" value="GLYCOSYLTRANSFERASE WBBK-RELATED"/>
    <property type="match status" value="1"/>
</dbReference>
<dbReference type="RefSeq" id="WP_153981446.1">
    <property type="nucleotide sequence ID" value="NZ_BAAANZ010000002.1"/>
</dbReference>
<reference evidence="3 4" key="1">
    <citation type="submission" date="2020-08" db="EMBL/GenBank/DDBJ databases">
        <title>Sequencing the genomes of 1000 actinobacteria strains.</title>
        <authorList>
            <person name="Klenk H.-P."/>
        </authorList>
    </citation>
    <scope>NUCLEOTIDE SEQUENCE [LARGE SCALE GENOMIC DNA]</scope>
    <source>
        <strain evidence="3 4">DSM 23889</strain>
    </source>
</reference>
<feature type="domain" description="Glycosyl transferase family 1" evidence="2">
    <location>
        <begin position="312"/>
        <end position="474"/>
    </location>
</feature>
<evidence type="ECO:0000256" key="1">
    <source>
        <dbReference type="ARBA" id="ARBA00022679"/>
    </source>
</evidence>
<dbReference type="GO" id="GO:0016757">
    <property type="term" value="F:glycosyltransferase activity"/>
    <property type="evidence" value="ECO:0007669"/>
    <property type="project" value="InterPro"/>
</dbReference>
<dbReference type="PANTHER" id="PTHR46401">
    <property type="entry name" value="GLYCOSYLTRANSFERASE WBBK-RELATED"/>
    <property type="match status" value="1"/>
</dbReference>
<gene>
    <name evidence="3" type="ORF">BJ959_002023</name>
</gene>
<dbReference type="EMBL" id="JACHBS010000001">
    <property type="protein sequence ID" value="MBB5618527.1"/>
    <property type="molecule type" value="Genomic_DNA"/>
</dbReference>
<dbReference type="GO" id="GO:0009103">
    <property type="term" value="P:lipopolysaccharide biosynthetic process"/>
    <property type="evidence" value="ECO:0007669"/>
    <property type="project" value="TreeGrafter"/>
</dbReference>
<accession>A0A840XNX4</accession>
<protein>
    <submittedName>
        <fullName evidence="3">Glycosyltransferase involved in cell wall biosynthesis</fullName>
    </submittedName>
</protein>
<keyword evidence="1 3" id="KW-0808">Transferase</keyword>
<dbReference type="OrthoDB" id="9801609at2"/>
<comment type="caution">
    <text evidence="3">The sequence shown here is derived from an EMBL/GenBank/DDBJ whole genome shotgun (WGS) entry which is preliminary data.</text>
</comment>
<dbReference type="Pfam" id="PF00534">
    <property type="entry name" value="Glycos_transf_1"/>
    <property type="match status" value="1"/>
</dbReference>
<dbReference type="InterPro" id="IPR001296">
    <property type="entry name" value="Glyco_trans_1"/>
</dbReference>
<dbReference type="Proteomes" id="UP000552883">
    <property type="component" value="Unassembled WGS sequence"/>
</dbReference>
<name>A0A840XNX4_9MICO</name>
<dbReference type="SUPFAM" id="SSF53756">
    <property type="entry name" value="UDP-Glycosyltransferase/glycogen phosphorylase"/>
    <property type="match status" value="1"/>
</dbReference>
<proteinExistence type="predicted"/>
<dbReference type="Gene3D" id="3.40.50.2000">
    <property type="entry name" value="Glycogen Phosphorylase B"/>
    <property type="match status" value="1"/>
</dbReference>
<evidence type="ECO:0000313" key="4">
    <source>
        <dbReference type="Proteomes" id="UP000552883"/>
    </source>
</evidence>
<sequence length="506" mass="53247">MSAATDAAVAAATGQRLGAALAALGQPDEGGSAERLARLVDAARGDAARGDAAAVWLLIIAICGAYPRQEDVLAVRRVLDLLDGAAAIRAVLTTLRPLAIGAGGLERHLAVVDSGVVVDVDFSATHEHNTGIQRVVRETMARWTARPGGVHLAAWAPASASLRALSAGETARVVAWNAPDRDRAAAPPRQGEIIVPWRSDVVVVEVPSEPSSERLAALAEFSGNRVHLIGYDTIPIVSADMLHAREAEKFARYLTLVKHATSVVGISESAAQEFAGYVSALSSQGVVGPRVSACSLPAELTAGSDATAQGTPDNGRMLVLSVGSHEARKNHRALLFAAEVLWREGLDFEVALVGRGSAEFIGAFDAEVAALRAAGRPVVVRRDADDDELAAFYRRARVMVFPSLQEGYGLPVAEALSRATPVITTRYGSTAEIARDGGCLLIDPRDDDSLVAALRAVLTDDALVDRLQTEARQRPERTWQQYADELWAAMLGSTAASRTETAGGAA</sequence>
<evidence type="ECO:0000259" key="2">
    <source>
        <dbReference type="Pfam" id="PF00534"/>
    </source>
</evidence>
<dbReference type="AlphaFoldDB" id="A0A840XNX4"/>